<feature type="transmembrane region" description="Helical" evidence="1">
    <location>
        <begin position="49"/>
        <end position="69"/>
    </location>
</feature>
<proteinExistence type="predicted"/>
<keyword evidence="3" id="KW-1185">Reference proteome</keyword>
<keyword evidence="1" id="KW-0812">Transmembrane</keyword>
<evidence type="ECO:0000313" key="2">
    <source>
        <dbReference type="EMBL" id="MFC4375833.1"/>
    </source>
</evidence>
<dbReference type="EMBL" id="JBHSDL010000014">
    <property type="protein sequence ID" value="MFC4375833.1"/>
    <property type="molecule type" value="Genomic_DNA"/>
</dbReference>
<reference evidence="3" key="1">
    <citation type="journal article" date="2019" name="Int. J. Syst. Evol. Microbiol.">
        <title>The Global Catalogue of Microorganisms (GCM) 10K type strain sequencing project: providing services to taxonomists for standard genome sequencing and annotation.</title>
        <authorList>
            <consortium name="The Broad Institute Genomics Platform"/>
            <consortium name="The Broad Institute Genome Sequencing Center for Infectious Disease"/>
            <person name="Wu L."/>
            <person name="Ma J."/>
        </authorList>
    </citation>
    <scope>NUCLEOTIDE SEQUENCE [LARGE SCALE GENOMIC DNA]</scope>
    <source>
        <strain evidence="3">IBRC-M 10490</strain>
    </source>
</reference>
<accession>A0ABV8VKF1</accession>
<name>A0ABV8VKF1_9NOCA</name>
<comment type="caution">
    <text evidence="2">The sequence shown here is derived from an EMBL/GenBank/DDBJ whole genome shotgun (WGS) entry which is preliminary data.</text>
</comment>
<evidence type="ECO:0000313" key="3">
    <source>
        <dbReference type="Proteomes" id="UP001595844"/>
    </source>
</evidence>
<organism evidence="2 3">
    <name type="scientific">Nocardia halotolerans</name>
    <dbReference type="NCBI Taxonomy" id="1755878"/>
    <lineage>
        <taxon>Bacteria</taxon>
        <taxon>Bacillati</taxon>
        <taxon>Actinomycetota</taxon>
        <taxon>Actinomycetes</taxon>
        <taxon>Mycobacteriales</taxon>
        <taxon>Nocardiaceae</taxon>
        <taxon>Nocardia</taxon>
    </lineage>
</organism>
<gene>
    <name evidence="2" type="ORF">ACFO5K_17175</name>
</gene>
<keyword evidence="1" id="KW-0472">Membrane</keyword>
<protein>
    <submittedName>
        <fullName evidence="2">Uncharacterized protein</fullName>
    </submittedName>
</protein>
<dbReference type="RefSeq" id="WP_378563169.1">
    <property type="nucleotide sequence ID" value="NZ_JBHSDL010000014.1"/>
</dbReference>
<evidence type="ECO:0000256" key="1">
    <source>
        <dbReference type="SAM" id="Phobius"/>
    </source>
</evidence>
<dbReference type="Proteomes" id="UP001595844">
    <property type="component" value="Unassembled WGS sequence"/>
</dbReference>
<keyword evidence="1" id="KW-1133">Transmembrane helix</keyword>
<sequence>MKRWIAAALLELGLAALCLLGAVASWRNAQRTTVFTGSEHLPPFEAVRYVPPLLALATALLIIAGVLLIDAVARVHQGRAVALRAAEPMS</sequence>